<gene>
    <name evidence="9" type="ORF">SAMN04488090_4928</name>
</gene>
<dbReference type="SUPFAM" id="SSF55060">
    <property type="entry name" value="GHMP Kinase, C-terminal domain"/>
    <property type="match status" value="1"/>
</dbReference>
<dbReference type="GO" id="GO:0005829">
    <property type="term" value="C:cytosol"/>
    <property type="evidence" value="ECO:0007669"/>
    <property type="project" value="TreeGrafter"/>
</dbReference>
<keyword evidence="2" id="KW-0547">Nucleotide-binding</keyword>
<dbReference type="InterPro" id="IPR006204">
    <property type="entry name" value="GHMP_kinase_N_dom"/>
</dbReference>
<name>A0A1G9YHZ0_9BACT</name>
<dbReference type="AlphaFoldDB" id="A0A1G9YHZ0"/>
<evidence type="ECO:0000256" key="1">
    <source>
        <dbReference type="ARBA" id="ARBA00006566"/>
    </source>
</evidence>
<dbReference type="PRINTS" id="PR00959">
    <property type="entry name" value="MEVGALKINASE"/>
</dbReference>
<dbReference type="GO" id="GO:0004335">
    <property type="term" value="F:galactokinase activity"/>
    <property type="evidence" value="ECO:0007669"/>
    <property type="project" value="InterPro"/>
</dbReference>
<keyword evidence="10" id="KW-1185">Reference proteome</keyword>
<sequence>MFNMSQRFSVSAPGRICLFGEHQDYLGLPVIAAAISLRLRIEGEPRPDRQIRISLPDIHQTESFTLQSEIPYDNQRDYYKSVINLLQREGAVIPSGYDIRLTSNIPINAGTSSSSALVVGWAYFLDRLARTAHIKTAAELADLAYRAEVEEFGEPGGRMDQTSISVGNVIYLESWPVPKVEALKPISGTFVLGDSQTAKDTLGVLKHVKYGMLEAVRKIREVNPGFSLHTFPAAQADEFRQLLTDDEFILFKGNLSDRDILLEAKTLLEKGNVDPVVFGNLLNRHQINLREAKRISTPKIDRMIDAARNAGALGAKINGSGGGGCMFAYAPDNAEAVAEAIEREGGKSYIITIDEGVRTELV</sequence>
<dbReference type="EMBL" id="FNGS01000013">
    <property type="protein sequence ID" value="SDN08206.1"/>
    <property type="molecule type" value="Genomic_DNA"/>
</dbReference>
<dbReference type="InterPro" id="IPR036554">
    <property type="entry name" value="GHMP_kinase_C_sf"/>
</dbReference>
<evidence type="ECO:0000313" key="10">
    <source>
        <dbReference type="Proteomes" id="UP000198901"/>
    </source>
</evidence>
<comment type="similarity">
    <text evidence="1">Belongs to the GHMP kinase family. GalK subfamily.</text>
</comment>
<dbReference type="InterPro" id="IPR019539">
    <property type="entry name" value="GalKase_N"/>
</dbReference>
<dbReference type="PIRSF" id="PIRSF000530">
    <property type="entry name" value="Galactokinase"/>
    <property type="match status" value="1"/>
</dbReference>
<dbReference type="Proteomes" id="UP000198901">
    <property type="component" value="Unassembled WGS sequence"/>
</dbReference>
<keyword evidence="4" id="KW-0067">ATP-binding</keyword>
<reference evidence="9 10" key="1">
    <citation type="submission" date="2016-10" db="EMBL/GenBank/DDBJ databases">
        <authorList>
            <person name="de Groot N.N."/>
        </authorList>
    </citation>
    <scope>NUCLEOTIDE SEQUENCE [LARGE SCALE GENOMIC DNA]</scope>
    <source>
        <strain evidence="9 10">DSM 21668</strain>
    </source>
</reference>
<dbReference type="Gene3D" id="3.30.70.890">
    <property type="entry name" value="GHMP kinase, C-terminal domain"/>
    <property type="match status" value="1"/>
</dbReference>
<dbReference type="InterPro" id="IPR006206">
    <property type="entry name" value="Mevalonate/galactokinase"/>
</dbReference>
<feature type="domain" description="GHMP kinase N-terminal" evidence="6">
    <location>
        <begin position="78"/>
        <end position="167"/>
    </location>
</feature>
<dbReference type="STRING" id="563176.SAMN04488090_4928"/>
<dbReference type="PANTHER" id="PTHR10457">
    <property type="entry name" value="MEVALONATE KINASE/GALACTOKINASE"/>
    <property type="match status" value="1"/>
</dbReference>
<dbReference type="InterPro" id="IPR000705">
    <property type="entry name" value="Galactokinase"/>
</dbReference>
<organism evidence="9 10">
    <name type="scientific">Siphonobacter aquaeclarae</name>
    <dbReference type="NCBI Taxonomy" id="563176"/>
    <lineage>
        <taxon>Bacteria</taxon>
        <taxon>Pseudomonadati</taxon>
        <taxon>Bacteroidota</taxon>
        <taxon>Cytophagia</taxon>
        <taxon>Cytophagales</taxon>
        <taxon>Cytophagaceae</taxon>
        <taxon>Siphonobacter</taxon>
    </lineage>
</organism>
<proteinExistence type="inferred from homology"/>
<evidence type="ECO:0000259" key="8">
    <source>
        <dbReference type="Pfam" id="PF10509"/>
    </source>
</evidence>
<evidence type="ECO:0000256" key="3">
    <source>
        <dbReference type="ARBA" id="ARBA00022777"/>
    </source>
</evidence>
<dbReference type="Gene3D" id="3.30.230.10">
    <property type="match status" value="1"/>
</dbReference>
<dbReference type="InterPro" id="IPR014721">
    <property type="entry name" value="Ribsml_uS5_D2-typ_fold_subgr"/>
</dbReference>
<dbReference type="InterPro" id="IPR013750">
    <property type="entry name" value="GHMP_kinase_C_dom"/>
</dbReference>
<evidence type="ECO:0000256" key="5">
    <source>
        <dbReference type="ARBA" id="ARBA00023144"/>
    </source>
</evidence>
<evidence type="ECO:0000256" key="4">
    <source>
        <dbReference type="ARBA" id="ARBA00022840"/>
    </source>
</evidence>
<protein>
    <submittedName>
        <fullName evidence="9">Galactokinase</fullName>
    </submittedName>
</protein>
<evidence type="ECO:0000256" key="2">
    <source>
        <dbReference type="ARBA" id="ARBA00022741"/>
    </source>
</evidence>
<keyword evidence="3 9" id="KW-0808">Transferase</keyword>
<keyword evidence="5" id="KW-0299">Galactose metabolism</keyword>
<evidence type="ECO:0000313" key="9">
    <source>
        <dbReference type="EMBL" id="SDN08206.1"/>
    </source>
</evidence>
<dbReference type="Pfam" id="PF10509">
    <property type="entry name" value="GalKase_gal_bdg"/>
    <property type="match status" value="1"/>
</dbReference>
<accession>A0A1G9YHZ0</accession>
<feature type="domain" description="Galactokinase N-terminal" evidence="8">
    <location>
        <begin position="2"/>
        <end position="41"/>
    </location>
</feature>
<evidence type="ECO:0000259" key="7">
    <source>
        <dbReference type="Pfam" id="PF08544"/>
    </source>
</evidence>
<dbReference type="InterPro" id="IPR020568">
    <property type="entry name" value="Ribosomal_Su5_D2-typ_SF"/>
</dbReference>
<dbReference type="GO" id="GO:0006012">
    <property type="term" value="P:galactose metabolic process"/>
    <property type="evidence" value="ECO:0007669"/>
    <property type="project" value="UniProtKB-KW"/>
</dbReference>
<keyword evidence="3 9" id="KW-0418">Kinase</keyword>
<dbReference type="SUPFAM" id="SSF54211">
    <property type="entry name" value="Ribosomal protein S5 domain 2-like"/>
    <property type="match status" value="1"/>
</dbReference>
<dbReference type="Pfam" id="PF08544">
    <property type="entry name" value="GHMP_kinases_C"/>
    <property type="match status" value="1"/>
</dbReference>
<keyword evidence="5" id="KW-0119">Carbohydrate metabolism</keyword>
<dbReference type="Pfam" id="PF00288">
    <property type="entry name" value="GHMP_kinases_N"/>
    <property type="match status" value="1"/>
</dbReference>
<evidence type="ECO:0000259" key="6">
    <source>
        <dbReference type="Pfam" id="PF00288"/>
    </source>
</evidence>
<dbReference type="PANTHER" id="PTHR10457:SF7">
    <property type="entry name" value="GALACTOKINASE-RELATED"/>
    <property type="match status" value="1"/>
</dbReference>
<dbReference type="PRINTS" id="PR00473">
    <property type="entry name" value="GALCTOKINASE"/>
</dbReference>
<dbReference type="GO" id="GO:0005524">
    <property type="term" value="F:ATP binding"/>
    <property type="evidence" value="ECO:0007669"/>
    <property type="project" value="UniProtKB-KW"/>
</dbReference>
<feature type="domain" description="GHMP kinase C-terminal" evidence="7">
    <location>
        <begin position="278"/>
        <end position="344"/>
    </location>
</feature>